<evidence type="ECO:0000256" key="4">
    <source>
        <dbReference type="ARBA" id="ARBA00023157"/>
    </source>
</evidence>
<dbReference type="Pfam" id="PF00462">
    <property type="entry name" value="Glutaredoxin"/>
    <property type="match status" value="1"/>
</dbReference>
<dbReference type="GO" id="GO:0034599">
    <property type="term" value="P:cellular response to oxidative stress"/>
    <property type="evidence" value="ECO:0007669"/>
    <property type="project" value="TreeGrafter"/>
</dbReference>
<dbReference type="NCBIfam" id="TIGR02180">
    <property type="entry name" value="GRX_euk"/>
    <property type="match status" value="1"/>
</dbReference>
<dbReference type="PRINTS" id="PR00160">
    <property type="entry name" value="GLUTAREDOXIN"/>
</dbReference>
<dbReference type="FunFam" id="3.40.30.10:FF:000093">
    <property type="entry name" value="Glutaredoxin 2"/>
    <property type="match status" value="1"/>
</dbReference>
<name>A0A915PQG8_9BILA</name>
<organism evidence="7 8">
    <name type="scientific">Setaria digitata</name>
    <dbReference type="NCBI Taxonomy" id="48799"/>
    <lineage>
        <taxon>Eukaryota</taxon>
        <taxon>Metazoa</taxon>
        <taxon>Ecdysozoa</taxon>
        <taxon>Nematoda</taxon>
        <taxon>Chromadorea</taxon>
        <taxon>Rhabditida</taxon>
        <taxon>Spirurina</taxon>
        <taxon>Spiruromorpha</taxon>
        <taxon>Filarioidea</taxon>
        <taxon>Setariidae</taxon>
        <taxon>Setaria</taxon>
    </lineage>
</organism>
<dbReference type="GO" id="GO:0005737">
    <property type="term" value="C:cytoplasm"/>
    <property type="evidence" value="ECO:0007669"/>
    <property type="project" value="TreeGrafter"/>
</dbReference>
<keyword evidence="3" id="KW-0249">Electron transport</keyword>
<evidence type="ECO:0000256" key="3">
    <source>
        <dbReference type="ARBA" id="ARBA00022982"/>
    </source>
</evidence>
<proteinExistence type="predicted"/>
<dbReference type="PROSITE" id="PS00195">
    <property type="entry name" value="GLUTAREDOXIN_1"/>
    <property type="match status" value="1"/>
</dbReference>
<dbReference type="GO" id="GO:0015038">
    <property type="term" value="F:glutathione disulfide oxidoreductase activity"/>
    <property type="evidence" value="ECO:0007669"/>
    <property type="project" value="TreeGrafter"/>
</dbReference>
<evidence type="ECO:0000256" key="5">
    <source>
        <dbReference type="ARBA" id="ARBA00023284"/>
    </source>
</evidence>
<dbReference type="InterPro" id="IPR036249">
    <property type="entry name" value="Thioredoxin-like_sf"/>
</dbReference>
<dbReference type="InterPro" id="IPR014025">
    <property type="entry name" value="Glutaredoxin_subgr"/>
</dbReference>
<dbReference type="InterPro" id="IPR011767">
    <property type="entry name" value="GLR_AS"/>
</dbReference>
<sequence length="180" mass="20072">MGWLYVPILDTEVQVAYSHRIQEARERAQQELDTKVVEAYKHSEAKKKKQLQDSMEKVNSPSGHCAAASSETPAVNTDTFVTQLVNSTPVVVFSKTYCPYCKNAKRALSAYRIPDSFYRIIELDGRDDCDQIQDILLQKTGTRTVPRVFIGGKCVGGADDTIAAQRDGRLEKMLKEVGAI</sequence>
<dbReference type="SUPFAM" id="SSF52833">
    <property type="entry name" value="Thioredoxin-like"/>
    <property type="match status" value="1"/>
</dbReference>
<evidence type="ECO:0000256" key="1">
    <source>
        <dbReference type="ARBA" id="ARBA00002549"/>
    </source>
</evidence>
<evidence type="ECO:0000313" key="8">
    <source>
        <dbReference type="WBParaSite" id="sdigi.contig318.g7402.t1"/>
    </source>
</evidence>
<dbReference type="CDD" id="cd03419">
    <property type="entry name" value="GRX_GRXh_1_2_like"/>
    <property type="match status" value="1"/>
</dbReference>
<dbReference type="InterPro" id="IPR011899">
    <property type="entry name" value="Glutaredoxin_euk/vir"/>
</dbReference>
<evidence type="ECO:0000256" key="2">
    <source>
        <dbReference type="ARBA" id="ARBA00022448"/>
    </source>
</evidence>
<dbReference type="Gene3D" id="3.40.30.10">
    <property type="entry name" value="Glutaredoxin"/>
    <property type="match status" value="1"/>
</dbReference>
<dbReference type="PANTHER" id="PTHR45694:SF18">
    <property type="entry name" value="GLUTAREDOXIN-1-RELATED"/>
    <property type="match status" value="1"/>
</dbReference>
<keyword evidence="7" id="KW-1185">Reference proteome</keyword>
<feature type="domain" description="Glutaredoxin" evidence="6">
    <location>
        <begin position="90"/>
        <end position="155"/>
    </location>
</feature>
<reference evidence="8" key="1">
    <citation type="submission" date="2022-11" db="UniProtKB">
        <authorList>
            <consortium name="WormBaseParasite"/>
        </authorList>
    </citation>
    <scope>IDENTIFICATION</scope>
</reference>
<keyword evidence="4" id="KW-1015">Disulfide bond</keyword>
<dbReference type="PANTHER" id="PTHR45694">
    <property type="entry name" value="GLUTAREDOXIN 2"/>
    <property type="match status" value="1"/>
</dbReference>
<protein>
    <submittedName>
        <fullName evidence="8">Glutaredoxin domain-containing protein</fullName>
    </submittedName>
</protein>
<comment type="function">
    <text evidence="1">Has a glutathione-disulfide oxidoreductase activity in the presence of NADPH and glutathione reductase. Reduces low molecular weight disulfides and proteins.</text>
</comment>
<evidence type="ECO:0000313" key="7">
    <source>
        <dbReference type="Proteomes" id="UP000887581"/>
    </source>
</evidence>
<dbReference type="InterPro" id="IPR002109">
    <property type="entry name" value="Glutaredoxin"/>
</dbReference>
<keyword evidence="2" id="KW-0813">Transport</keyword>
<evidence type="ECO:0000259" key="6">
    <source>
        <dbReference type="Pfam" id="PF00462"/>
    </source>
</evidence>
<keyword evidence="5" id="KW-0676">Redox-active center</keyword>
<dbReference type="AlphaFoldDB" id="A0A915PQG8"/>
<dbReference type="PROSITE" id="PS51354">
    <property type="entry name" value="GLUTAREDOXIN_2"/>
    <property type="match status" value="1"/>
</dbReference>
<dbReference type="Proteomes" id="UP000887581">
    <property type="component" value="Unplaced"/>
</dbReference>
<accession>A0A915PQG8</accession>
<dbReference type="WBParaSite" id="sdigi.contig318.g7402.t1">
    <property type="protein sequence ID" value="sdigi.contig318.g7402.t1"/>
    <property type="gene ID" value="sdigi.contig318.g7402"/>
</dbReference>